<dbReference type="CDD" id="cd00093">
    <property type="entry name" value="HTH_XRE"/>
    <property type="match status" value="1"/>
</dbReference>
<reference evidence="2 3" key="1">
    <citation type="submission" date="2022-04" db="EMBL/GenBank/DDBJ databases">
        <title>Streptomyces sp. nov. LCR6-01 isolated from Lichen of Dirinaria sp.</title>
        <authorList>
            <person name="Kanchanasin P."/>
            <person name="Tanasupawat S."/>
            <person name="Phongsopitanun W."/>
        </authorList>
    </citation>
    <scope>NUCLEOTIDE SEQUENCE [LARGE SCALE GENOMIC DNA]</scope>
    <source>
        <strain evidence="2 3">LCR6-01</strain>
    </source>
</reference>
<protein>
    <submittedName>
        <fullName evidence="2">Helix-turn-helix domain-containing protein</fullName>
    </submittedName>
</protein>
<evidence type="ECO:0000313" key="2">
    <source>
        <dbReference type="EMBL" id="MCK8678370.1"/>
    </source>
</evidence>
<dbReference type="InterPro" id="IPR010982">
    <property type="entry name" value="Lambda_DNA-bd_dom_sf"/>
</dbReference>
<dbReference type="SUPFAM" id="SSF47413">
    <property type="entry name" value="lambda repressor-like DNA-binding domains"/>
    <property type="match status" value="1"/>
</dbReference>
<accession>A0ABT0IAP8</accession>
<feature type="region of interest" description="Disordered" evidence="1">
    <location>
        <begin position="974"/>
        <end position="1000"/>
    </location>
</feature>
<organism evidence="2 3">
    <name type="scientific">Streptomyces lichenis</name>
    <dbReference type="NCBI Taxonomy" id="2306967"/>
    <lineage>
        <taxon>Bacteria</taxon>
        <taxon>Bacillati</taxon>
        <taxon>Actinomycetota</taxon>
        <taxon>Actinomycetes</taxon>
        <taxon>Kitasatosporales</taxon>
        <taxon>Streptomycetaceae</taxon>
        <taxon>Streptomyces</taxon>
    </lineage>
</organism>
<evidence type="ECO:0000313" key="3">
    <source>
        <dbReference type="Proteomes" id="UP001522868"/>
    </source>
</evidence>
<sequence>MDTNPKTHQRRMDFGDALKGLLTQAGLSPSDCATRVGVSREAVDRWRKGEVAPRGTNADRLRQLVRQLRGELGETAGFDDTWHHLLESAQQEGADRRGSAEGRGELRKWLARFGAEDFVNSALHDRVAELQAMRDFVQATGSDAPSYLWWQGASHAGKSALIADFLKELREDKNLEVVGWFVPSTPGGTPSSYVTQKLVGRLYELLDRKQPAVPQDVTPEQLQKLFQNVAIRCANKGHRLLVIVDGLDRDAAWQAWQGGVRDDHLGLLSIPALLPYPDVPRPRRASKHDDKRTIRVIVSSLPVTEPPPDVPSDHPLRQTGVVRALSPVKLLPGYAAAQAREVLAPLYEAEPDRTIMGLLACAGSNLSLRDLTELARTERVQTERVLAVARCHRLGGGLDDGGHVLVPEPVLRAARERTDADLRVRCLDALHAWADDWQGRGWPASTPRYLLSHYPGLLDGQQGRRERYVLDPRRQTRMVAAGLTDEALGQLDLIAGTEDADLTLAARVAASRDLLTWQARPVPPYFPRLFALAGDTARARELALSAPKATDRAISLSKVVEVLGQEGRAGSGELAHETAHWAQHAMAADRTRTYAGGEPPSAELAHVGCRLRSSGHREAGVAVLRSVVACETMGWAARVLAAQELGTHCLVTLAERAEELSRGGPQEQAEALEAWAELVKGAGRDDKAFARFVAAALGVTQKDVRTLGTAAIRERVAIFCARLEPTDSLHHIDLLALGAIALVSGTSAPRSKQSRELAKEARKRLRAAFADPDRLSPADRAHLGLELSTTLARVVHALLVVGQPVAAKGSLDEVPDRLRTDVLGDDIREAAFAVLEPGGAVYSGAEAEPVEPAQVAAIEEALRRHPARGERLLAEAFGQWEGETAAVGGPVWRLPLTEALAADGQVEEAVRLAGGAGEAGLRARGLAAVSMGCSASGAAAEAARYAREAAAEAEGLEDAVVRGAVAQALAHSGDAEAAERWTRGEGARGTSRHQDEQSRSAVAVGLAPYDSRASGRLVAERLAVLERSARAPYLRGRLLPEVAELLLALPEPRRPDARMRTALESFRAAQGEDIRSWDPRAVLVHALLDLGPIPHGSPPLGARLESWERSMAGTPHAVGPPVAEWAVLHAARGEVEAGCRIAERGGTSQERAAALAAVATCLAGVRTVVPAAQADGAQRDSGLGFLALAHALGPESAPDEERARHLVRQVLATEHWYYALPLLPRLAPDALPPLADLALTHLRLRPSD</sequence>
<dbReference type="EMBL" id="JALPTH010000011">
    <property type="protein sequence ID" value="MCK8678370.1"/>
    <property type="molecule type" value="Genomic_DNA"/>
</dbReference>
<dbReference type="InterPro" id="IPR027417">
    <property type="entry name" value="P-loop_NTPase"/>
</dbReference>
<keyword evidence="3" id="KW-1185">Reference proteome</keyword>
<gene>
    <name evidence="2" type="ORF">M1O15_13370</name>
</gene>
<dbReference type="Proteomes" id="UP001522868">
    <property type="component" value="Unassembled WGS sequence"/>
</dbReference>
<feature type="compositionally biased region" description="Basic and acidic residues" evidence="1">
    <location>
        <begin position="974"/>
        <end position="998"/>
    </location>
</feature>
<dbReference type="InterPro" id="IPR001387">
    <property type="entry name" value="Cro/C1-type_HTH"/>
</dbReference>
<dbReference type="RefSeq" id="WP_248634019.1">
    <property type="nucleotide sequence ID" value="NZ_JALPTH010000011.1"/>
</dbReference>
<name>A0ABT0IAP8_9ACTN</name>
<comment type="caution">
    <text evidence="2">The sequence shown here is derived from an EMBL/GenBank/DDBJ whole genome shotgun (WGS) entry which is preliminary data.</text>
</comment>
<evidence type="ECO:0000256" key="1">
    <source>
        <dbReference type="SAM" id="MobiDB-lite"/>
    </source>
</evidence>
<proteinExistence type="predicted"/>
<dbReference type="Gene3D" id="3.40.50.300">
    <property type="entry name" value="P-loop containing nucleotide triphosphate hydrolases"/>
    <property type="match status" value="1"/>
</dbReference>